<keyword evidence="2" id="KW-1185">Reference proteome</keyword>
<evidence type="ECO:0000313" key="2">
    <source>
        <dbReference type="Proteomes" id="UP000499080"/>
    </source>
</evidence>
<feature type="non-terminal residue" evidence="1">
    <location>
        <position position="1"/>
    </location>
</feature>
<dbReference type="Proteomes" id="UP000499080">
    <property type="component" value="Unassembled WGS sequence"/>
</dbReference>
<accession>A0A4Y2I624</accession>
<dbReference type="AlphaFoldDB" id="A0A4Y2I624"/>
<name>A0A4Y2I624_ARAVE</name>
<protein>
    <submittedName>
        <fullName evidence="1">Uncharacterized protein</fullName>
    </submittedName>
</protein>
<evidence type="ECO:0000313" key="1">
    <source>
        <dbReference type="EMBL" id="GBM73044.1"/>
    </source>
</evidence>
<comment type="caution">
    <text evidence="1">The sequence shown here is derived from an EMBL/GenBank/DDBJ whole genome shotgun (WGS) entry which is preliminary data.</text>
</comment>
<dbReference type="EMBL" id="BGPR01184553">
    <property type="protein sequence ID" value="GBM73044.1"/>
    <property type="molecule type" value="Genomic_DNA"/>
</dbReference>
<proteinExistence type="predicted"/>
<gene>
    <name evidence="1" type="ORF">AVEN_117892_1</name>
</gene>
<organism evidence="1 2">
    <name type="scientific">Araneus ventricosus</name>
    <name type="common">Orbweaver spider</name>
    <name type="synonym">Epeira ventricosa</name>
    <dbReference type="NCBI Taxonomy" id="182803"/>
    <lineage>
        <taxon>Eukaryota</taxon>
        <taxon>Metazoa</taxon>
        <taxon>Ecdysozoa</taxon>
        <taxon>Arthropoda</taxon>
        <taxon>Chelicerata</taxon>
        <taxon>Arachnida</taxon>
        <taxon>Araneae</taxon>
        <taxon>Araneomorphae</taxon>
        <taxon>Entelegynae</taxon>
        <taxon>Araneoidea</taxon>
        <taxon>Araneidae</taxon>
        <taxon>Araneus</taxon>
    </lineage>
</organism>
<sequence>KELSEDPKSEIKEKEAEDMASMYGGVSTDHQVFKNVTKKGTQPLFMNKLV</sequence>
<reference evidence="1 2" key="1">
    <citation type="journal article" date="2019" name="Sci. Rep.">
        <title>Orb-weaving spider Araneus ventricosus genome elucidates the spidroin gene catalogue.</title>
        <authorList>
            <person name="Kono N."/>
            <person name="Nakamura H."/>
            <person name="Ohtoshi R."/>
            <person name="Moran D.A.P."/>
            <person name="Shinohara A."/>
            <person name="Yoshida Y."/>
            <person name="Fujiwara M."/>
            <person name="Mori M."/>
            <person name="Tomita M."/>
            <person name="Arakawa K."/>
        </authorList>
    </citation>
    <scope>NUCLEOTIDE SEQUENCE [LARGE SCALE GENOMIC DNA]</scope>
</reference>